<reference evidence="14 15" key="2">
    <citation type="submission" date="2015-01" db="EMBL/GenBank/DDBJ databases">
        <title>Complete genome sequence of Pyrinomonas methylaliphatogenes type strain K22T.</title>
        <authorList>
            <person name="Lee K.C.Y."/>
            <person name="Power J.F."/>
            <person name="Dunfield P.F."/>
            <person name="Morgan X.C."/>
            <person name="Huttenhower C."/>
            <person name="Stott M.B."/>
        </authorList>
    </citation>
    <scope>NUCLEOTIDE SEQUENCE [LARGE SCALE GENOMIC DNA]</scope>
    <source>
        <strain evidence="14 15">K22</strain>
    </source>
</reference>
<dbReference type="OrthoDB" id="8421503at2"/>
<dbReference type="Pfam" id="PF00712">
    <property type="entry name" value="DNA_pol3_beta"/>
    <property type="match status" value="1"/>
</dbReference>
<dbReference type="InterPro" id="IPR022634">
    <property type="entry name" value="DNA_polIII_beta_N"/>
</dbReference>
<comment type="subunit">
    <text evidence="10">Forms a ring-shaped head-to-tail homodimer around DNA.</text>
</comment>
<keyword evidence="4 10" id="KW-0963">Cytoplasm</keyword>
<evidence type="ECO:0000259" key="12">
    <source>
        <dbReference type="Pfam" id="PF02767"/>
    </source>
</evidence>
<feature type="domain" description="DNA polymerase III beta sliding clamp N-terminal" evidence="11">
    <location>
        <begin position="1"/>
        <end position="120"/>
    </location>
</feature>
<keyword evidence="6 10" id="KW-0548">Nucleotidyltransferase</keyword>
<dbReference type="Pfam" id="PF02767">
    <property type="entry name" value="DNA_pol3_beta_2"/>
    <property type="match status" value="1"/>
</dbReference>
<comment type="subcellular location">
    <subcellularLocation>
        <location evidence="1 10">Cytoplasm</location>
    </subcellularLocation>
</comment>
<evidence type="ECO:0000256" key="10">
    <source>
        <dbReference type="PIRNR" id="PIRNR000804"/>
    </source>
</evidence>
<accession>A0A0B6WZS1</accession>
<dbReference type="GO" id="GO:0003887">
    <property type="term" value="F:DNA-directed DNA polymerase activity"/>
    <property type="evidence" value="ECO:0007669"/>
    <property type="project" value="UniProtKB-UniRule"/>
</dbReference>
<dbReference type="Gene3D" id="3.70.10.10">
    <property type="match status" value="1"/>
</dbReference>
<evidence type="ECO:0000256" key="6">
    <source>
        <dbReference type="ARBA" id="ARBA00022695"/>
    </source>
</evidence>
<dbReference type="Proteomes" id="UP000031518">
    <property type="component" value="Unassembled WGS sequence"/>
</dbReference>
<evidence type="ECO:0000313" key="15">
    <source>
        <dbReference type="Proteomes" id="UP000031518"/>
    </source>
</evidence>
<evidence type="ECO:0000256" key="1">
    <source>
        <dbReference type="ARBA" id="ARBA00004496"/>
    </source>
</evidence>
<evidence type="ECO:0000256" key="5">
    <source>
        <dbReference type="ARBA" id="ARBA00022679"/>
    </source>
</evidence>
<evidence type="ECO:0000256" key="8">
    <source>
        <dbReference type="ARBA" id="ARBA00022932"/>
    </source>
</evidence>
<dbReference type="InterPro" id="IPR022637">
    <property type="entry name" value="DNA_polIII_beta_cen"/>
</dbReference>
<dbReference type="SUPFAM" id="SSF55979">
    <property type="entry name" value="DNA clamp"/>
    <property type="match status" value="3"/>
</dbReference>
<dbReference type="STRING" id="454194.PYK22_02821"/>
<comment type="function">
    <text evidence="10">Confers DNA tethering and processivity to DNA polymerases and other proteins. Acts as a clamp, forming a ring around DNA (a reaction catalyzed by the clamp-loading complex) which diffuses in an ATP-independent manner freely and bidirectionally along dsDNA. Initially characterized for its ability to contact the catalytic subunit of DNA polymerase III (Pol III), a complex, multichain enzyme responsible for most of the replicative synthesis in bacteria; Pol III exhibits 3'-5' exonuclease proofreading activity. The beta chain is required for initiation of replication as well as for processivity of DNA replication.</text>
</comment>
<name>A0A0B6WZS1_9BACT</name>
<dbReference type="Gene3D" id="3.10.150.10">
    <property type="entry name" value="DNA Polymerase III, subunit A, domain 2"/>
    <property type="match status" value="1"/>
</dbReference>
<dbReference type="EMBL" id="CBXV010000008">
    <property type="protein sequence ID" value="CDM66783.1"/>
    <property type="molecule type" value="Genomic_DNA"/>
</dbReference>
<dbReference type="NCBIfam" id="TIGR00663">
    <property type="entry name" value="dnan"/>
    <property type="match status" value="1"/>
</dbReference>
<evidence type="ECO:0000256" key="2">
    <source>
        <dbReference type="ARBA" id="ARBA00010752"/>
    </source>
</evidence>
<dbReference type="GO" id="GO:0008408">
    <property type="term" value="F:3'-5' exonuclease activity"/>
    <property type="evidence" value="ECO:0007669"/>
    <property type="project" value="InterPro"/>
</dbReference>
<dbReference type="GO" id="GO:0009360">
    <property type="term" value="C:DNA polymerase III complex"/>
    <property type="evidence" value="ECO:0007669"/>
    <property type="project" value="InterPro"/>
</dbReference>
<sequence length="369" mass="41179">MEFSIARDALLKELQFLQGVVERRNTIPVLSNLLIESTEYGTVRLLATDLDTTLRCETGAEIIGEGRMLIPARKLFDIVRSLPDGEVHLRGEANNWVELRSGRARFRLASAAPSDFPALPSVGTPSPLEIAASHLSSMIERTIFAITLEEARYTLSGAKFIYTREFVRMVTTDGHRLAFIELKAEPGQGKEIDALIPRKALAELARLASTYDGSLKLWTTENHIHFEIGPRLLVARLLAGQFPNYEMVMPRASARKARLDCALFAGAIRRVALMADDRSRAIRLAFSPNGLQISAQSAEEGSSEERVDVDYDGEEIEIGFNAQYLLDFLQVVGEGEILFEFKDANSQAQLRPVAQDGFDYRYIVMPMRL</sequence>
<reference evidence="14 15" key="1">
    <citation type="submission" date="2013-12" db="EMBL/GenBank/DDBJ databases">
        <authorList>
            <person name="Stott M."/>
        </authorList>
    </citation>
    <scope>NUCLEOTIDE SEQUENCE [LARGE SCALE GENOMIC DNA]</scope>
    <source>
        <strain evidence="14 15">K22</strain>
    </source>
</reference>
<dbReference type="GO" id="GO:0003677">
    <property type="term" value="F:DNA binding"/>
    <property type="evidence" value="ECO:0007669"/>
    <property type="project" value="UniProtKB-UniRule"/>
</dbReference>
<keyword evidence="5 10" id="KW-0808">Transferase</keyword>
<keyword evidence="8 10" id="KW-0239">DNA-directed DNA polymerase</keyword>
<dbReference type="InterPro" id="IPR001001">
    <property type="entry name" value="DNA_polIII_beta"/>
</dbReference>
<protein>
    <recommendedName>
        <fullName evidence="3 10">Beta sliding clamp</fullName>
    </recommendedName>
</protein>
<dbReference type="GO" id="GO:0006271">
    <property type="term" value="P:DNA strand elongation involved in DNA replication"/>
    <property type="evidence" value="ECO:0007669"/>
    <property type="project" value="TreeGrafter"/>
</dbReference>
<feature type="domain" description="DNA polymerase III beta sliding clamp central" evidence="12">
    <location>
        <begin position="130"/>
        <end position="244"/>
    </location>
</feature>
<keyword evidence="9" id="KW-0238">DNA-binding</keyword>
<keyword evidence="7 10" id="KW-0235">DNA replication</keyword>
<dbReference type="PANTHER" id="PTHR30478:SF0">
    <property type="entry name" value="BETA SLIDING CLAMP"/>
    <property type="match status" value="1"/>
</dbReference>
<evidence type="ECO:0000259" key="11">
    <source>
        <dbReference type="Pfam" id="PF00712"/>
    </source>
</evidence>
<keyword evidence="15" id="KW-1185">Reference proteome</keyword>
<evidence type="ECO:0000313" key="14">
    <source>
        <dbReference type="EMBL" id="CDM66783.1"/>
    </source>
</evidence>
<dbReference type="Pfam" id="PF02768">
    <property type="entry name" value="DNA_pol3_beta_3"/>
    <property type="match status" value="1"/>
</dbReference>
<dbReference type="AlphaFoldDB" id="A0A0B6WZS1"/>
<dbReference type="SMART" id="SM00480">
    <property type="entry name" value="POL3Bc"/>
    <property type="match status" value="1"/>
</dbReference>
<dbReference type="InterPro" id="IPR022635">
    <property type="entry name" value="DNA_polIII_beta_C"/>
</dbReference>
<evidence type="ECO:0000256" key="4">
    <source>
        <dbReference type="ARBA" id="ARBA00022490"/>
    </source>
</evidence>
<dbReference type="RefSeq" id="WP_041978235.1">
    <property type="nucleotide sequence ID" value="NZ_CBXV010000008.1"/>
</dbReference>
<dbReference type="PANTHER" id="PTHR30478">
    <property type="entry name" value="DNA POLYMERASE III SUBUNIT BETA"/>
    <property type="match status" value="1"/>
</dbReference>
<evidence type="ECO:0000256" key="7">
    <source>
        <dbReference type="ARBA" id="ARBA00022705"/>
    </source>
</evidence>
<dbReference type="CDD" id="cd00140">
    <property type="entry name" value="beta_clamp"/>
    <property type="match status" value="1"/>
</dbReference>
<evidence type="ECO:0000256" key="9">
    <source>
        <dbReference type="ARBA" id="ARBA00023125"/>
    </source>
</evidence>
<comment type="similarity">
    <text evidence="2 10">Belongs to the beta sliding clamp family.</text>
</comment>
<dbReference type="PIRSF" id="PIRSF000804">
    <property type="entry name" value="DNA_pol_III_b"/>
    <property type="match status" value="1"/>
</dbReference>
<evidence type="ECO:0000256" key="3">
    <source>
        <dbReference type="ARBA" id="ARBA00021035"/>
    </source>
</evidence>
<gene>
    <name evidence="14" type="ORF">PYK22_02821</name>
</gene>
<dbReference type="GO" id="GO:0005737">
    <property type="term" value="C:cytoplasm"/>
    <property type="evidence" value="ECO:0007669"/>
    <property type="project" value="UniProtKB-SubCell"/>
</dbReference>
<evidence type="ECO:0000259" key="13">
    <source>
        <dbReference type="Pfam" id="PF02768"/>
    </source>
</evidence>
<organism evidence="14 15">
    <name type="scientific">Pyrinomonas methylaliphatogenes</name>
    <dbReference type="NCBI Taxonomy" id="454194"/>
    <lineage>
        <taxon>Bacteria</taxon>
        <taxon>Pseudomonadati</taxon>
        <taxon>Acidobacteriota</taxon>
        <taxon>Blastocatellia</taxon>
        <taxon>Blastocatellales</taxon>
        <taxon>Pyrinomonadaceae</taxon>
        <taxon>Pyrinomonas</taxon>
    </lineage>
</organism>
<proteinExistence type="inferred from homology"/>
<feature type="domain" description="DNA polymerase III beta sliding clamp C-terminal" evidence="13">
    <location>
        <begin position="248"/>
        <end position="368"/>
    </location>
</feature>
<dbReference type="InterPro" id="IPR046938">
    <property type="entry name" value="DNA_clamp_sf"/>
</dbReference>